<dbReference type="PROSITE" id="PS01047">
    <property type="entry name" value="HMA_1"/>
    <property type="match status" value="1"/>
</dbReference>
<dbReference type="Proteomes" id="UP001327225">
    <property type="component" value="Chromosome"/>
</dbReference>
<dbReference type="InterPro" id="IPR000428">
    <property type="entry name" value="Cu-bd"/>
</dbReference>
<reference evidence="4" key="1">
    <citation type="submission" date="2023-12" db="EMBL/GenBank/DDBJ databases">
        <title>Novel species in genus Nocardioides.</title>
        <authorList>
            <person name="Zhou H."/>
        </authorList>
    </citation>
    <scope>NUCLEOTIDE SEQUENCE [LARGE SCALE GENOMIC DNA]</scope>
    <source>
        <strain evidence="4">HM61</strain>
    </source>
</reference>
<organism evidence="3 4">
    <name type="scientific">Nocardioides bizhenqiangii</name>
    <dbReference type="NCBI Taxonomy" id="3095076"/>
    <lineage>
        <taxon>Bacteria</taxon>
        <taxon>Bacillati</taxon>
        <taxon>Actinomycetota</taxon>
        <taxon>Actinomycetes</taxon>
        <taxon>Propionibacteriales</taxon>
        <taxon>Nocardioidaceae</taxon>
        <taxon>Nocardioides</taxon>
    </lineage>
</organism>
<name>A0ABZ0ZVU8_9ACTN</name>
<evidence type="ECO:0000313" key="4">
    <source>
        <dbReference type="Proteomes" id="UP001327225"/>
    </source>
</evidence>
<dbReference type="InterPro" id="IPR017969">
    <property type="entry name" value="Heavy-metal-associated_CS"/>
</dbReference>
<dbReference type="RefSeq" id="WP_322458425.1">
    <property type="nucleotide sequence ID" value="NZ_CP141059.1"/>
</dbReference>
<evidence type="ECO:0000259" key="2">
    <source>
        <dbReference type="PROSITE" id="PS50846"/>
    </source>
</evidence>
<sequence length="68" mass="7095">MTTTDTYDVIGMTCAHCAHAVTAEVSALEGVSDVHVDVTTGKVQVTADRALPTTDVRQAVEEAGYTLA</sequence>
<dbReference type="EMBL" id="CP141059">
    <property type="protein sequence ID" value="WQQ27782.1"/>
    <property type="molecule type" value="Genomic_DNA"/>
</dbReference>
<dbReference type="Gene3D" id="3.30.70.100">
    <property type="match status" value="1"/>
</dbReference>
<dbReference type="PROSITE" id="PS50846">
    <property type="entry name" value="HMA_2"/>
    <property type="match status" value="1"/>
</dbReference>
<protein>
    <submittedName>
        <fullName evidence="3">Heavy metal-associated domain-containing protein</fullName>
    </submittedName>
</protein>
<dbReference type="SUPFAM" id="SSF55008">
    <property type="entry name" value="HMA, heavy metal-associated domain"/>
    <property type="match status" value="1"/>
</dbReference>
<dbReference type="InterPro" id="IPR036163">
    <property type="entry name" value="HMA_dom_sf"/>
</dbReference>
<proteinExistence type="predicted"/>
<dbReference type="Pfam" id="PF00403">
    <property type="entry name" value="HMA"/>
    <property type="match status" value="1"/>
</dbReference>
<keyword evidence="4" id="KW-1185">Reference proteome</keyword>
<keyword evidence="1" id="KW-0479">Metal-binding</keyword>
<dbReference type="CDD" id="cd00371">
    <property type="entry name" value="HMA"/>
    <property type="match status" value="1"/>
</dbReference>
<feature type="domain" description="HMA" evidence="2">
    <location>
        <begin position="3"/>
        <end position="68"/>
    </location>
</feature>
<evidence type="ECO:0000256" key="1">
    <source>
        <dbReference type="ARBA" id="ARBA00022723"/>
    </source>
</evidence>
<evidence type="ECO:0000313" key="3">
    <source>
        <dbReference type="EMBL" id="WQQ27782.1"/>
    </source>
</evidence>
<accession>A0ABZ0ZVU8</accession>
<dbReference type="PRINTS" id="PR00944">
    <property type="entry name" value="CUEXPORT"/>
</dbReference>
<gene>
    <name evidence="3" type="ORF">SHK19_05995</name>
</gene>
<dbReference type="InterPro" id="IPR006121">
    <property type="entry name" value="HMA_dom"/>
</dbReference>